<dbReference type="GO" id="GO:0016639">
    <property type="term" value="F:oxidoreductase activity, acting on the CH-NH2 group of donors, NAD or NADP as acceptor"/>
    <property type="evidence" value="ECO:0007669"/>
    <property type="project" value="InterPro"/>
</dbReference>
<dbReference type="InterPro" id="IPR016211">
    <property type="entry name" value="Glu/Phe/Leu/Val/Trp_DH_bac/arc"/>
</dbReference>
<dbReference type="GO" id="GO:0000166">
    <property type="term" value="F:nucleotide binding"/>
    <property type="evidence" value="ECO:0007669"/>
    <property type="project" value="UniProtKB-KW"/>
</dbReference>
<dbReference type="Proteomes" id="UP000585272">
    <property type="component" value="Unassembled WGS sequence"/>
</dbReference>
<evidence type="ECO:0000313" key="9">
    <source>
        <dbReference type="Proteomes" id="UP000585272"/>
    </source>
</evidence>
<dbReference type="SUPFAM" id="SSF53223">
    <property type="entry name" value="Aminoacid dehydrogenase-like, N-terminal domain"/>
    <property type="match status" value="1"/>
</dbReference>
<dbReference type="SUPFAM" id="SSF51735">
    <property type="entry name" value="NAD(P)-binding Rossmann-fold domains"/>
    <property type="match status" value="1"/>
</dbReference>
<dbReference type="Pfam" id="PF00208">
    <property type="entry name" value="ELFV_dehydrog"/>
    <property type="match status" value="1"/>
</dbReference>
<dbReference type="PANTHER" id="PTHR42722">
    <property type="entry name" value="LEUCINE DEHYDROGENASE"/>
    <property type="match status" value="1"/>
</dbReference>
<evidence type="ECO:0000256" key="5">
    <source>
        <dbReference type="PIRSR" id="PIRSR000188-2"/>
    </source>
</evidence>
<dbReference type="InterPro" id="IPR006095">
    <property type="entry name" value="Glu/Leu/Phe/Val/Trp_DH"/>
</dbReference>
<dbReference type="AlphaFoldDB" id="A0A840IJC4"/>
<evidence type="ECO:0000256" key="3">
    <source>
        <dbReference type="ARBA" id="ARBA00023027"/>
    </source>
</evidence>
<feature type="active site" description="Proton donor/acceptor" evidence="4">
    <location>
        <position position="83"/>
    </location>
</feature>
<dbReference type="PANTHER" id="PTHR42722:SF1">
    <property type="entry name" value="VALINE DEHYDROGENASE"/>
    <property type="match status" value="1"/>
</dbReference>
<reference evidence="8 9" key="1">
    <citation type="submission" date="2020-08" db="EMBL/GenBank/DDBJ databases">
        <title>Genomic Encyclopedia of Archaeal and Bacterial Type Strains, Phase II (KMG-II): from individual species to whole genera.</title>
        <authorList>
            <person name="Goeker M."/>
        </authorList>
    </citation>
    <scope>NUCLEOTIDE SEQUENCE [LARGE SCALE GENOMIC DNA]</scope>
    <source>
        <strain evidence="8 9">DSM 23288</strain>
    </source>
</reference>
<evidence type="ECO:0000313" key="8">
    <source>
        <dbReference type="EMBL" id="MBB4665122.1"/>
    </source>
</evidence>
<feature type="binding site" evidence="5">
    <location>
        <begin position="185"/>
        <end position="190"/>
    </location>
    <ligand>
        <name>NAD(+)</name>
        <dbReference type="ChEBI" id="CHEBI:57540"/>
    </ligand>
</feature>
<evidence type="ECO:0000256" key="2">
    <source>
        <dbReference type="ARBA" id="ARBA00023002"/>
    </source>
</evidence>
<dbReference type="InterPro" id="IPR046346">
    <property type="entry name" value="Aminoacid_DH-like_N_sf"/>
</dbReference>
<dbReference type="InterPro" id="IPR006096">
    <property type="entry name" value="Glu/Leu/Phe/Val/Trp_DH_C"/>
</dbReference>
<evidence type="ECO:0000256" key="6">
    <source>
        <dbReference type="RuleBase" id="RU004417"/>
    </source>
</evidence>
<organism evidence="8 9">
    <name type="scientific">Conexibacter arvalis</name>
    <dbReference type="NCBI Taxonomy" id="912552"/>
    <lineage>
        <taxon>Bacteria</taxon>
        <taxon>Bacillati</taxon>
        <taxon>Actinomycetota</taxon>
        <taxon>Thermoleophilia</taxon>
        <taxon>Solirubrobacterales</taxon>
        <taxon>Conexibacteraceae</taxon>
        <taxon>Conexibacter</taxon>
    </lineage>
</organism>
<gene>
    <name evidence="8" type="ORF">BDZ31_004743</name>
</gene>
<comment type="similarity">
    <text evidence="1 6">Belongs to the Glu/Leu/Phe/Val dehydrogenases family.</text>
</comment>
<dbReference type="PIRSF" id="PIRSF000188">
    <property type="entry name" value="Phe_leu_dh"/>
    <property type="match status" value="1"/>
</dbReference>
<keyword evidence="2 6" id="KW-0560">Oxidoreductase</keyword>
<dbReference type="GO" id="GO:0006520">
    <property type="term" value="P:amino acid metabolic process"/>
    <property type="evidence" value="ECO:0007669"/>
    <property type="project" value="InterPro"/>
</dbReference>
<dbReference type="InterPro" id="IPR029752">
    <property type="entry name" value="D-isomer_DH_CS1"/>
</dbReference>
<dbReference type="Gene3D" id="3.40.50.720">
    <property type="entry name" value="NAD(P)-binding Rossmann-like Domain"/>
    <property type="match status" value="1"/>
</dbReference>
<comment type="caution">
    <text evidence="8">The sequence shown here is derived from an EMBL/GenBank/DDBJ whole genome shotgun (WGS) entry which is preliminary data.</text>
</comment>
<dbReference type="InterPro" id="IPR006097">
    <property type="entry name" value="Glu/Leu/Phe/Val/Trp_DH_dimer"/>
</dbReference>
<evidence type="ECO:0000256" key="4">
    <source>
        <dbReference type="PIRSR" id="PIRSR000188-1"/>
    </source>
</evidence>
<sequence>MSAEQSERPLDWGHERIHVVHDHDSGLRAVIAIHSTVLGPALGGLRICRYPGGLAEGLDDALRLSRAMTLKAAAAGLDLGGGKAVIVDDGDCDGAVRTARLTAFAREVERLGGAYITAEDVGTTTDDMDLIGEHTTHVVGRTAHDGTGGDPSPATAQTVFEGIRSALWALDGDDALAGRRVGVLGLGKVGGVLARTLAQEGAEVVGFDPVRPAPEGVERAASEQELLAREFDVLAPCALGGLVDERLAEALRVRAVCGAANNPLTGPAAARTLAAREILYVPDFLANCGGLIHVDAERRATGADDLERGIAQAGERMRAVLVEAREQGRLPFEVAEAHAWERVERARAGAAAPAAAA</sequence>
<dbReference type="PRINTS" id="PR00082">
    <property type="entry name" value="GLFDHDRGNASE"/>
</dbReference>
<dbReference type="RefSeq" id="WP_183345771.1">
    <property type="nucleotide sequence ID" value="NZ_JACHNU010000011.1"/>
</dbReference>
<keyword evidence="5" id="KW-0547">Nucleotide-binding</keyword>
<dbReference type="SMART" id="SM00839">
    <property type="entry name" value="ELFV_dehydrog"/>
    <property type="match status" value="1"/>
</dbReference>
<dbReference type="EMBL" id="JACHNU010000011">
    <property type="protein sequence ID" value="MBB4665122.1"/>
    <property type="molecule type" value="Genomic_DNA"/>
</dbReference>
<dbReference type="InterPro" id="IPR036291">
    <property type="entry name" value="NAD(P)-bd_dom_sf"/>
</dbReference>
<evidence type="ECO:0000259" key="7">
    <source>
        <dbReference type="SMART" id="SM00839"/>
    </source>
</evidence>
<keyword evidence="9" id="KW-1185">Reference proteome</keyword>
<dbReference type="PROSITE" id="PS00065">
    <property type="entry name" value="D_2_HYDROXYACID_DH_1"/>
    <property type="match status" value="1"/>
</dbReference>
<dbReference type="Gene3D" id="3.40.50.10860">
    <property type="entry name" value="Leucine Dehydrogenase, chain A, domain 1"/>
    <property type="match status" value="1"/>
</dbReference>
<feature type="domain" description="Glutamate/phenylalanine/leucine/valine/L-tryptophan dehydrogenase C-terminal" evidence="7">
    <location>
        <begin position="149"/>
        <end position="349"/>
    </location>
</feature>
<accession>A0A840IJC4</accession>
<dbReference type="Pfam" id="PF02812">
    <property type="entry name" value="ELFV_dehydrog_N"/>
    <property type="match status" value="1"/>
</dbReference>
<keyword evidence="3 5" id="KW-0520">NAD</keyword>
<proteinExistence type="inferred from homology"/>
<name>A0A840IJC4_9ACTN</name>
<protein>
    <submittedName>
        <fullName evidence="8">Glutamate dehydrogenase/leucine dehydrogenase</fullName>
    </submittedName>
</protein>
<evidence type="ECO:0000256" key="1">
    <source>
        <dbReference type="ARBA" id="ARBA00006382"/>
    </source>
</evidence>